<evidence type="ECO:0000313" key="2">
    <source>
        <dbReference type="Proteomes" id="UP000010931"/>
    </source>
</evidence>
<gene>
    <name evidence="1" type="ORF">STRTUCAR8_05587</name>
</gene>
<dbReference type="RefSeq" id="WP_006380814.1">
    <property type="nucleotide sequence ID" value="NZ_AEJB01000475.1"/>
</dbReference>
<sequence>MPLTSGATVAVQASGELTAALDLGTGRASQILARRMTLGSGTGAGKADRIWSDRRTLAASATEDLDLAGVLLDAFGTAVTFARIKGLIIAAAAGNTNNVIVGAAASAPWITLLGATHTLTLRPGAFVAVGTGAADAIGYAVTATTADLLKIANSSSGTPVTYDIEIIGCSA</sequence>
<dbReference type="InterPro" id="IPR036852">
    <property type="entry name" value="Peptidase_S8/S53_dom_sf"/>
</dbReference>
<dbReference type="GO" id="GO:0004252">
    <property type="term" value="F:serine-type endopeptidase activity"/>
    <property type="evidence" value="ECO:0007669"/>
    <property type="project" value="InterPro"/>
</dbReference>
<dbReference type="SUPFAM" id="SSF52743">
    <property type="entry name" value="Subtilisin-like"/>
    <property type="match status" value="1"/>
</dbReference>
<dbReference type="PATRIC" id="fig|698760.3.peg.6975"/>
<keyword evidence="2" id="KW-1185">Reference proteome</keyword>
<dbReference type="Proteomes" id="UP000010931">
    <property type="component" value="Unassembled WGS sequence"/>
</dbReference>
<dbReference type="EMBL" id="AEJB01000475">
    <property type="protein sequence ID" value="ELP64131.1"/>
    <property type="molecule type" value="Genomic_DNA"/>
</dbReference>
<dbReference type="GO" id="GO:0006508">
    <property type="term" value="P:proteolysis"/>
    <property type="evidence" value="ECO:0007669"/>
    <property type="project" value="InterPro"/>
</dbReference>
<name>L7EZK9_STRT8</name>
<organism evidence="1 2">
    <name type="scientific">Streptomyces turgidiscabies (strain Car8)</name>
    <dbReference type="NCBI Taxonomy" id="698760"/>
    <lineage>
        <taxon>Bacteria</taxon>
        <taxon>Bacillati</taxon>
        <taxon>Actinomycetota</taxon>
        <taxon>Actinomycetes</taxon>
        <taxon>Kitasatosporales</taxon>
        <taxon>Streptomycetaceae</taxon>
        <taxon>Streptomyces</taxon>
    </lineage>
</organism>
<dbReference type="GeneID" id="97399348"/>
<accession>L7EZK9</accession>
<protein>
    <submittedName>
        <fullName evidence="1">Uncharacterized protein</fullName>
    </submittedName>
</protein>
<evidence type="ECO:0000313" key="1">
    <source>
        <dbReference type="EMBL" id="ELP64131.1"/>
    </source>
</evidence>
<proteinExistence type="predicted"/>
<comment type="caution">
    <text evidence="1">The sequence shown here is derived from an EMBL/GenBank/DDBJ whole genome shotgun (WGS) entry which is preliminary data.</text>
</comment>
<reference evidence="1 2" key="1">
    <citation type="journal article" date="2011" name="Plasmid">
        <title>Streptomyces turgidiscabies Car8 contains a modular pathogenicity island that shares virulence genes with other actinobacterial plant pathogens.</title>
        <authorList>
            <person name="Huguet-Tapia J.C."/>
            <person name="Badger J.H."/>
            <person name="Loria R."/>
            <person name="Pettis G.S."/>
        </authorList>
    </citation>
    <scope>NUCLEOTIDE SEQUENCE [LARGE SCALE GENOMIC DNA]</scope>
    <source>
        <strain evidence="1 2">Car8</strain>
    </source>
</reference>
<dbReference type="AlphaFoldDB" id="L7EZK9"/>